<reference evidence="9" key="1">
    <citation type="journal article" date="2019" name="Int. J. Syst. Evol. Microbiol.">
        <title>The Global Catalogue of Microorganisms (GCM) 10K type strain sequencing project: providing services to taxonomists for standard genome sequencing and annotation.</title>
        <authorList>
            <consortium name="The Broad Institute Genomics Platform"/>
            <consortium name="The Broad Institute Genome Sequencing Center for Infectious Disease"/>
            <person name="Wu L."/>
            <person name="Ma J."/>
        </authorList>
    </citation>
    <scope>NUCLEOTIDE SEQUENCE [LARGE SCALE GENOMIC DNA]</scope>
    <source>
        <strain evidence="9">KCTC 32465</strain>
    </source>
</reference>
<keyword evidence="1" id="KW-1003">Cell membrane</keyword>
<keyword evidence="2 6" id="KW-0812">Transmembrane</keyword>
<evidence type="ECO:0000313" key="8">
    <source>
        <dbReference type="EMBL" id="GHA50456.1"/>
    </source>
</evidence>
<feature type="transmembrane region" description="Helical" evidence="6">
    <location>
        <begin position="46"/>
        <end position="68"/>
    </location>
</feature>
<feature type="coiled-coil region" evidence="5">
    <location>
        <begin position="80"/>
        <end position="107"/>
    </location>
</feature>
<dbReference type="Pfam" id="PF06305">
    <property type="entry name" value="LapA_dom"/>
    <property type="match status" value="1"/>
</dbReference>
<accession>A0ABQ3CZJ1</accession>
<evidence type="ECO:0000256" key="5">
    <source>
        <dbReference type="SAM" id="Coils"/>
    </source>
</evidence>
<sequence length="113" mass="12952">MRYIRYAFFFAIGLCLILLALANRQMVTLNVLPHELSGVFGISESITLPLFLVILLGVLIGLMIGFVWEWMREYKQRRELGAKAKQVRGLEREVEKLKAKTGEEKDDVLALLK</sequence>
<evidence type="ECO:0000256" key="3">
    <source>
        <dbReference type="ARBA" id="ARBA00022989"/>
    </source>
</evidence>
<evidence type="ECO:0000313" key="9">
    <source>
        <dbReference type="Proteomes" id="UP000634455"/>
    </source>
</evidence>
<proteinExistence type="predicted"/>
<dbReference type="EMBL" id="BMZF01000003">
    <property type="protein sequence ID" value="GHA50456.1"/>
    <property type="molecule type" value="Genomic_DNA"/>
</dbReference>
<organism evidence="8 9">
    <name type="scientific">Paramylibacter ulvae</name>
    <dbReference type="NCBI Taxonomy" id="1651968"/>
    <lineage>
        <taxon>Bacteria</taxon>
        <taxon>Pseudomonadati</taxon>
        <taxon>Pseudomonadota</taxon>
        <taxon>Alphaproteobacteria</taxon>
        <taxon>Rhodobacterales</taxon>
        <taxon>Paracoccaceae</taxon>
        <taxon>Paramylibacter</taxon>
    </lineage>
</organism>
<name>A0ABQ3CZJ1_9RHOB</name>
<evidence type="ECO:0000256" key="1">
    <source>
        <dbReference type="ARBA" id="ARBA00022475"/>
    </source>
</evidence>
<keyword evidence="8" id="KW-0413">Isomerase</keyword>
<dbReference type="RefSeq" id="WP_189639915.1">
    <property type="nucleotide sequence ID" value="NZ_BMZF01000003.1"/>
</dbReference>
<keyword evidence="3 6" id="KW-1133">Transmembrane helix</keyword>
<dbReference type="InterPro" id="IPR010445">
    <property type="entry name" value="LapA_dom"/>
</dbReference>
<protein>
    <submittedName>
        <fullName evidence="8">Phosphoribosylanthranilate isomerase</fullName>
    </submittedName>
</protein>
<comment type="caution">
    <text evidence="8">The sequence shown here is derived from an EMBL/GenBank/DDBJ whole genome shotgun (WGS) entry which is preliminary data.</text>
</comment>
<feature type="domain" description="Lipopolysaccharide assembly protein A" evidence="7">
    <location>
        <begin position="23"/>
        <end position="95"/>
    </location>
</feature>
<keyword evidence="4 6" id="KW-0472">Membrane</keyword>
<evidence type="ECO:0000256" key="6">
    <source>
        <dbReference type="SAM" id="Phobius"/>
    </source>
</evidence>
<evidence type="ECO:0000259" key="7">
    <source>
        <dbReference type="Pfam" id="PF06305"/>
    </source>
</evidence>
<evidence type="ECO:0000256" key="4">
    <source>
        <dbReference type="ARBA" id="ARBA00023136"/>
    </source>
</evidence>
<dbReference type="Proteomes" id="UP000634455">
    <property type="component" value="Unassembled WGS sequence"/>
</dbReference>
<keyword evidence="9" id="KW-1185">Reference proteome</keyword>
<keyword evidence="5" id="KW-0175">Coiled coil</keyword>
<gene>
    <name evidence="8" type="ORF">GCM10008927_14410</name>
</gene>
<dbReference type="GO" id="GO:0016853">
    <property type="term" value="F:isomerase activity"/>
    <property type="evidence" value="ECO:0007669"/>
    <property type="project" value="UniProtKB-KW"/>
</dbReference>
<evidence type="ECO:0000256" key="2">
    <source>
        <dbReference type="ARBA" id="ARBA00022692"/>
    </source>
</evidence>